<evidence type="ECO:0000313" key="1">
    <source>
        <dbReference type="EMBL" id="MBC9713110.1"/>
    </source>
</evidence>
<dbReference type="Proteomes" id="UP000642284">
    <property type="component" value="Unassembled WGS sequence"/>
</dbReference>
<name>A0ABR7SEE2_9ACTN</name>
<evidence type="ECO:0008006" key="3">
    <source>
        <dbReference type="Google" id="ProtNLM"/>
    </source>
</evidence>
<comment type="caution">
    <text evidence="1">The sequence shown here is derived from an EMBL/GenBank/DDBJ whole genome shotgun (WGS) entry which is preliminary data.</text>
</comment>
<protein>
    <recommendedName>
        <fullName evidence="3">DUF4259 domain-containing protein</fullName>
    </recommendedName>
</protein>
<proteinExistence type="predicted"/>
<sequence length="318" mass="34596">MTYEELVRAWSGVAYDRLPAEEQDRLALDCAREMVAAAGGERAYRWVLGQVLMLPHTELAGGDVPQVVAGAARAVRRATSVADCAHEEHPYDEEWVDLADWIPDALRMLADDRLEWLDNYDKDVWLCPRTVDAFAAMILGVLEPGSAPEAPPLLPFSDRRVIESFTAVLEGYPQAGTDIGWEVACAGQELARSRGEDRAGRVIAAAALTWWRGTAESSDAAYDALVRGFETVLAAIVDPPCSHDEHPALPRWATDAVSLGVHLSSPGGRGVYERHGPGLKNPPPLEPLLCPQFTAAVARDSLARLREMRAEPGADETP</sequence>
<reference evidence="1 2" key="1">
    <citation type="submission" date="2020-08" db="EMBL/GenBank/DDBJ databases">
        <title>Genemic of Streptomyces polyaspartic.</title>
        <authorList>
            <person name="Liu W."/>
        </authorList>
    </citation>
    <scope>NUCLEOTIDE SEQUENCE [LARGE SCALE GENOMIC DNA]</scope>
    <source>
        <strain evidence="1 2">TRM66268-LWL</strain>
    </source>
</reference>
<gene>
    <name evidence="1" type="ORF">H9Y04_11070</name>
</gene>
<organism evidence="1 2">
    <name type="scientific">Streptomyces polyasparticus</name>
    <dbReference type="NCBI Taxonomy" id="2767826"/>
    <lineage>
        <taxon>Bacteria</taxon>
        <taxon>Bacillati</taxon>
        <taxon>Actinomycetota</taxon>
        <taxon>Actinomycetes</taxon>
        <taxon>Kitasatosporales</taxon>
        <taxon>Streptomycetaceae</taxon>
        <taxon>Streptomyces</taxon>
    </lineage>
</organism>
<dbReference type="RefSeq" id="WP_187813557.1">
    <property type="nucleotide sequence ID" value="NZ_JACTVJ010000005.1"/>
</dbReference>
<evidence type="ECO:0000313" key="2">
    <source>
        <dbReference type="Proteomes" id="UP000642284"/>
    </source>
</evidence>
<keyword evidence="2" id="KW-1185">Reference proteome</keyword>
<accession>A0ABR7SEE2</accession>
<dbReference type="EMBL" id="JACTVJ010000005">
    <property type="protein sequence ID" value="MBC9713110.1"/>
    <property type="molecule type" value="Genomic_DNA"/>
</dbReference>